<name>A0A1M7BU25_9FLAO</name>
<dbReference type="OrthoDB" id="886540at2"/>
<dbReference type="Proteomes" id="UP000184120">
    <property type="component" value="Unassembled WGS sequence"/>
</dbReference>
<reference evidence="1" key="1">
    <citation type="journal article" date="2014" name="Int. J. Syst. Evol. Microbiol.">
        <title>Complete genome of a new Firmicutes species belonging to the dominant human colonic microbiota ('Ruminococcus bicirculans') reveals two chromosomes and a selective capacity to utilize plant glucans.</title>
        <authorList>
            <consortium name="NISC Comparative Sequencing Program"/>
            <person name="Wegmann U."/>
            <person name="Louis P."/>
            <person name="Goesmann A."/>
            <person name="Henrissat B."/>
            <person name="Duncan S.H."/>
            <person name="Flint H.J."/>
        </authorList>
    </citation>
    <scope>NUCLEOTIDE SEQUENCE</scope>
    <source>
        <strain evidence="1">CGMCC 1.12707</strain>
    </source>
</reference>
<reference evidence="2" key="3">
    <citation type="submission" date="2016-11" db="EMBL/GenBank/DDBJ databases">
        <authorList>
            <person name="Jaros S."/>
            <person name="Januszkiewicz K."/>
            <person name="Wedrychowicz H."/>
        </authorList>
    </citation>
    <scope>NUCLEOTIDE SEQUENCE [LARGE SCALE GENOMIC DNA]</scope>
    <source>
        <strain evidence="2">DSM 27989</strain>
    </source>
</reference>
<sequence>MTTQEIYIVEPSTSEEAKALKAFAKALKIKITRQNIENTDSVEDVKTSLKKSVTELNLIKEGKLKGISTKDLLDEL</sequence>
<protein>
    <submittedName>
        <fullName evidence="2">Uncharacterized protein</fullName>
    </submittedName>
</protein>
<dbReference type="STRING" id="1434701.SAMN05443634_111132"/>
<dbReference type="EMBL" id="FRBH01000011">
    <property type="protein sequence ID" value="SHL58079.1"/>
    <property type="molecule type" value="Genomic_DNA"/>
</dbReference>
<dbReference type="RefSeq" id="WP_072933678.1">
    <property type="nucleotide sequence ID" value="NZ_BMFL01000023.1"/>
</dbReference>
<evidence type="ECO:0000313" key="2">
    <source>
        <dbReference type="EMBL" id="SHL58079.1"/>
    </source>
</evidence>
<evidence type="ECO:0000313" key="4">
    <source>
        <dbReference type="Proteomes" id="UP000650994"/>
    </source>
</evidence>
<reference evidence="4" key="4">
    <citation type="journal article" date="2019" name="Int. J. Syst. Evol. Microbiol.">
        <title>The Global Catalogue of Microorganisms (GCM) 10K type strain sequencing project: providing services to taxonomists for standard genome sequencing and annotation.</title>
        <authorList>
            <consortium name="The Broad Institute Genomics Platform"/>
            <consortium name="The Broad Institute Genome Sequencing Center for Infectious Disease"/>
            <person name="Wu L."/>
            <person name="Ma J."/>
        </authorList>
    </citation>
    <scope>NUCLEOTIDE SEQUENCE [LARGE SCALE GENOMIC DNA]</scope>
    <source>
        <strain evidence="4">CGMCC 1.12707</strain>
    </source>
</reference>
<accession>A0A1M7BU25</accession>
<reference evidence="3" key="2">
    <citation type="submission" date="2016-11" db="EMBL/GenBank/DDBJ databases">
        <authorList>
            <person name="Varghese N."/>
            <person name="Submissions S."/>
        </authorList>
    </citation>
    <scope>NUCLEOTIDE SEQUENCE [LARGE SCALE GENOMIC DNA]</scope>
    <source>
        <strain evidence="3">DSM 27989</strain>
    </source>
</reference>
<evidence type="ECO:0000313" key="3">
    <source>
        <dbReference type="Proteomes" id="UP000184120"/>
    </source>
</evidence>
<dbReference type="EMBL" id="BMFL01000023">
    <property type="protein sequence ID" value="GGF09663.1"/>
    <property type="molecule type" value="Genomic_DNA"/>
</dbReference>
<evidence type="ECO:0000313" key="1">
    <source>
        <dbReference type="EMBL" id="GGF09663.1"/>
    </source>
</evidence>
<gene>
    <name evidence="1" type="ORF">GCM10010984_28520</name>
    <name evidence="2" type="ORF">SAMN05443634_111132</name>
</gene>
<proteinExistence type="predicted"/>
<dbReference type="Proteomes" id="UP000650994">
    <property type="component" value="Unassembled WGS sequence"/>
</dbReference>
<organism evidence="2 3">
    <name type="scientific">Chishuiella changwenlii</name>
    <dbReference type="NCBI Taxonomy" id="1434701"/>
    <lineage>
        <taxon>Bacteria</taxon>
        <taxon>Pseudomonadati</taxon>
        <taxon>Bacteroidota</taxon>
        <taxon>Flavobacteriia</taxon>
        <taxon>Flavobacteriales</taxon>
        <taxon>Weeksellaceae</taxon>
        <taxon>Chishuiella</taxon>
    </lineage>
</organism>
<dbReference type="AlphaFoldDB" id="A0A1M7BU25"/>
<reference evidence="1" key="5">
    <citation type="submission" date="2024-05" db="EMBL/GenBank/DDBJ databases">
        <authorList>
            <person name="Sun Q."/>
            <person name="Zhou Y."/>
        </authorList>
    </citation>
    <scope>NUCLEOTIDE SEQUENCE</scope>
    <source>
        <strain evidence="1">CGMCC 1.12707</strain>
    </source>
</reference>
<keyword evidence="4" id="KW-1185">Reference proteome</keyword>